<dbReference type="InterPro" id="IPR002350">
    <property type="entry name" value="Kazal_dom"/>
</dbReference>
<dbReference type="CDD" id="cd00104">
    <property type="entry name" value="KAZAL_FS"/>
    <property type="match status" value="2"/>
</dbReference>
<dbReference type="PANTHER" id="PTHR21312">
    <property type="entry name" value="SERINE PROTEASE INHIBITOR"/>
    <property type="match status" value="1"/>
</dbReference>
<evidence type="ECO:0000313" key="8">
    <source>
        <dbReference type="Proteomes" id="UP000192223"/>
    </source>
</evidence>
<name>A0A7F5R2I5_AGRPL</name>
<reference evidence="9" key="1">
    <citation type="submission" date="2025-08" db="UniProtKB">
        <authorList>
            <consortium name="RefSeq"/>
        </authorList>
    </citation>
    <scope>IDENTIFICATION</scope>
    <source>
        <tissue evidence="9">Entire body</tissue>
    </source>
</reference>
<evidence type="ECO:0000256" key="3">
    <source>
        <dbReference type="ARBA" id="ARBA00022690"/>
    </source>
</evidence>
<evidence type="ECO:0000256" key="5">
    <source>
        <dbReference type="ARBA" id="ARBA00023157"/>
    </source>
</evidence>
<evidence type="ECO:0000313" key="9">
    <source>
        <dbReference type="RefSeq" id="XP_025829224.1"/>
    </source>
</evidence>
<comment type="subcellular location">
    <subcellularLocation>
        <location evidence="1">Secreted</location>
    </subcellularLocation>
</comment>
<evidence type="ECO:0000256" key="2">
    <source>
        <dbReference type="ARBA" id="ARBA00022525"/>
    </source>
</evidence>
<dbReference type="GO" id="GO:0005576">
    <property type="term" value="C:extracellular region"/>
    <property type="evidence" value="ECO:0007669"/>
    <property type="project" value="UniProtKB-SubCell"/>
</dbReference>
<keyword evidence="4 9" id="KW-0722">Serine protease inhibitor</keyword>
<dbReference type="SUPFAM" id="SSF100895">
    <property type="entry name" value="Kazal-type serine protease inhibitors"/>
    <property type="match status" value="2"/>
</dbReference>
<evidence type="ECO:0000259" key="7">
    <source>
        <dbReference type="PROSITE" id="PS51465"/>
    </source>
</evidence>
<keyword evidence="3 9" id="KW-0646">Protease inhibitor</keyword>
<dbReference type="GO" id="GO:0004867">
    <property type="term" value="F:serine-type endopeptidase inhibitor activity"/>
    <property type="evidence" value="ECO:0007669"/>
    <property type="project" value="UniProtKB-KW"/>
</dbReference>
<proteinExistence type="predicted"/>
<feature type="chain" id="PRO_5028917153" evidence="6">
    <location>
        <begin position="20"/>
        <end position="157"/>
    </location>
</feature>
<protein>
    <submittedName>
        <fullName evidence="9">Serine protease inhibitor dipetalogastin-like</fullName>
    </submittedName>
</protein>
<dbReference type="Proteomes" id="UP000192223">
    <property type="component" value="Unplaced"/>
</dbReference>
<dbReference type="SMART" id="SM00280">
    <property type="entry name" value="KAZAL"/>
    <property type="match status" value="2"/>
</dbReference>
<dbReference type="OrthoDB" id="126772at2759"/>
<dbReference type="InParanoid" id="A0A7F5R2I5"/>
<dbReference type="KEGG" id="apln:108733620"/>
<keyword evidence="5" id="KW-1015">Disulfide bond</keyword>
<sequence length="157" mass="17801">MNVILLILLLLGCCFTIQGKDACTCTREYNPVCGTDGQTYPNKCWLKCEARRKRGLKMKHRGACDGTNSFIYIPLGVNMITRSMEMKVVLLVLLFLGCCFECQGNDLCNCPSIWSPVCATDGITYPNMCVLEYETRKHPKTKLTSYYLHLTYFLLNA</sequence>
<dbReference type="AlphaFoldDB" id="A0A7F5R2I5"/>
<keyword evidence="2" id="KW-0964">Secreted</keyword>
<dbReference type="RefSeq" id="XP_025829224.1">
    <property type="nucleotide sequence ID" value="XM_025973439.1"/>
</dbReference>
<dbReference type="GeneID" id="108733620"/>
<organism evidence="8 9">
    <name type="scientific">Agrilus planipennis</name>
    <name type="common">Emerald ash borer</name>
    <name type="synonym">Agrilus marcopoli</name>
    <dbReference type="NCBI Taxonomy" id="224129"/>
    <lineage>
        <taxon>Eukaryota</taxon>
        <taxon>Metazoa</taxon>
        <taxon>Ecdysozoa</taxon>
        <taxon>Arthropoda</taxon>
        <taxon>Hexapoda</taxon>
        <taxon>Insecta</taxon>
        <taxon>Pterygota</taxon>
        <taxon>Neoptera</taxon>
        <taxon>Endopterygota</taxon>
        <taxon>Coleoptera</taxon>
        <taxon>Polyphaga</taxon>
        <taxon>Elateriformia</taxon>
        <taxon>Buprestoidea</taxon>
        <taxon>Buprestidae</taxon>
        <taxon>Agrilinae</taxon>
        <taxon>Agrilus</taxon>
    </lineage>
</organism>
<accession>A0A7F5R2I5</accession>
<dbReference type="PANTHER" id="PTHR21312:SF28">
    <property type="entry name" value="OVOINHIBITOR-RELATED"/>
    <property type="match status" value="1"/>
</dbReference>
<gene>
    <name evidence="9" type="primary">LOC108733620</name>
</gene>
<dbReference type="PROSITE" id="PS51465">
    <property type="entry name" value="KAZAL_2"/>
    <property type="match status" value="2"/>
</dbReference>
<dbReference type="FunFam" id="3.30.60.30:FF:000067">
    <property type="entry name" value="Thrombin inhibitor rhodniin"/>
    <property type="match status" value="1"/>
</dbReference>
<feature type="signal peptide" evidence="6">
    <location>
        <begin position="1"/>
        <end position="19"/>
    </location>
</feature>
<evidence type="ECO:0000256" key="4">
    <source>
        <dbReference type="ARBA" id="ARBA00022900"/>
    </source>
</evidence>
<dbReference type="Pfam" id="PF00050">
    <property type="entry name" value="Kazal_1"/>
    <property type="match status" value="1"/>
</dbReference>
<keyword evidence="8" id="KW-1185">Reference proteome</keyword>
<feature type="domain" description="Kazal-like" evidence="7">
    <location>
        <begin position="101"/>
        <end position="152"/>
    </location>
</feature>
<feature type="domain" description="Kazal-like" evidence="7">
    <location>
        <begin position="17"/>
        <end position="66"/>
    </location>
</feature>
<keyword evidence="6" id="KW-0732">Signal</keyword>
<dbReference type="Gene3D" id="3.30.60.30">
    <property type="match status" value="2"/>
</dbReference>
<evidence type="ECO:0000256" key="6">
    <source>
        <dbReference type="SAM" id="SignalP"/>
    </source>
</evidence>
<dbReference type="Pfam" id="PF07648">
    <property type="entry name" value="Kazal_2"/>
    <property type="match status" value="1"/>
</dbReference>
<evidence type="ECO:0000256" key="1">
    <source>
        <dbReference type="ARBA" id="ARBA00004613"/>
    </source>
</evidence>
<dbReference type="PROSITE" id="PS00282">
    <property type="entry name" value="KAZAL_1"/>
    <property type="match status" value="1"/>
</dbReference>
<dbReference type="InterPro" id="IPR036058">
    <property type="entry name" value="Kazal_dom_sf"/>
</dbReference>